<dbReference type="GO" id="GO:0016787">
    <property type="term" value="F:hydrolase activity"/>
    <property type="evidence" value="ECO:0007669"/>
    <property type="project" value="UniProtKB-KW"/>
</dbReference>
<dbReference type="InterPro" id="IPR058866">
    <property type="entry name" value="GDPGP1_N"/>
</dbReference>
<dbReference type="GO" id="GO:0005085">
    <property type="term" value="F:guanyl-nucleotide exchange factor activity"/>
    <property type="evidence" value="ECO:0007669"/>
    <property type="project" value="UniProtKB-KW"/>
</dbReference>
<dbReference type="GO" id="GO:0080048">
    <property type="term" value="F:GDP-D-glucose phosphorylase activity"/>
    <property type="evidence" value="ECO:0007669"/>
    <property type="project" value="InterPro"/>
</dbReference>
<dbReference type="GO" id="GO:0005737">
    <property type="term" value="C:cytoplasm"/>
    <property type="evidence" value="ECO:0007669"/>
    <property type="project" value="UniProtKB-SubCell"/>
</dbReference>
<dbReference type="SUPFAM" id="SSF54197">
    <property type="entry name" value="HIT-like"/>
    <property type="match status" value="1"/>
</dbReference>
<proteinExistence type="predicted"/>
<reference evidence="2" key="1">
    <citation type="submission" date="2018-06" db="EMBL/GenBank/DDBJ databases">
        <authorList>
            <person name="Zhirakovskaya E."/>
        </authorList>
    </citation>
    <scope>NUCLEOTIDE SEQUENCE</scope>
</reference>
<dbReference type="EMBL" id="UOFH01000336">
    <property type="protein sequence ID" value="VAW66128.1"/>
    <property type="molecule type" value="Genomic_DNA"/>
</dbReference>
<dbReference type="AlphaFoldDB" id="A0A3B0XCU2"/>
<name>A0A3B0XCU2_9ZZZZ</name>
<evidence type="ECO:0000259" key="1">
    <source>
        <dbReference type="Pfam" id="PF26217"/>
    </source>
</evidence>
<evidence type="ECO:0000313" key="2">
    <source>
        <dbReference type="EMBL" id="VAW66128.1"/>
    </source>
</evidence>
<dbReference type="Pfam" id="PF26217">
    <property type="entry name" value="GDPGP1_N"/>
    <property type="match status" value="1"/>
</dbReference>
<dbReference type="PANTHER" id="PTHR20884">
    <property type="entry name" value="GDP-D-GLUCOSE PHOSPHORYLASE 1"/>
    <property type="match status" value="1"/>
</dbReference>
<sequence length="350" mass="41238">MNKNFKNMNDPFSSLEHFRDEFNQGLKKLIDKEQLGTFILCLANATNDSDLFEKLKQPLLKQYKYLLKQYQQALKSGQSIEAVEEDLLFFLKLHTLGFENIKLTQQRTENQWLCQFNQLRSFRPKRMTQFKHNGEMSTAFVEEGFHFNKPFMKKECFWAGCIDSKSIDIFYNKYPFSDLHTLIVPQRELGLPQFLTEDMHYYIFKLTKKLSANLLGLGVGYNSYGAYASVNHLHFQMFVHSQGLPVTHSRWKHNNGKYEYPLKVFVFDNIELSWKFINELHIKKQAYNLLYMPDKIFIIPRQVQGAVDAPQWSSGITWYELSGAMLLFNQKSYTDLSGDEITRILKEYNV</sequence>
<protein>
    <recommendedName>
        <fullName evidence="1">GDPGP1-like N-terminal domain-containing protein</fullName>
    </recommendedName>
</protein>
<feature type="domain" description="GDPGP1-like N-terminal" evidence="1">
    <location>
        <begin position="111"/>
        <end position="237"/>
    </location>
</feature>
<dbReference type="GO" id="GO:0000166">
    <property type="term" value="F:nucleotide binding"/>
    <property type="evidence" value="ECO:0007669"/>
    <property type="project" value="UniProtKB-KW"/>
</dbReference>
<dbReference type="Gene3D" id="3.30.428.10">
    <property type="entry name" value="HIT-like"/>
    <property type="match status" value="1"/>
</dbReference>
<accession>A0A3B0XCU2</accession>
<dbReference type="InterPro" id="IPR036265">
    <property type="entry name" value="HIT-like_sf"/>
</dbReference>
<dbReference type="InterPro" id="IPR026506">
    <property type="entry name" value="GDPGP"/>
</dbReference>
<organism evidence="2">
    <name type="scientific">hydrothermal vent metagenome</name>
    <dbReference type="NCBI Taxonomy" id="652676"/>
    <lineage>
        <taxon>unclassified sequences</taxon>
        <taxon>metagenomes</taxon>
        <taxon>ecological metagenomes</taxon>
    </lineage>
</organism>
<dbReference type="GO" id="GO:0006006">
    <property type="term" value="P:glucose metabolic process"/>
    <property type="evidence" value="ECO:0007669"/>
    <property type="project" value="TreeGrafter"/>
</dbReference>
<dbReference type="PANTHER" id="PTHR20884:SF8">
    <property type="entry name" value="GDP-D-GLUCOSE PHOSPHORYLASE 1"/>
    <property type="match status" value="1"/>
</dbReference>
<gene>
    <name evidence="2" type="ORF">MNBD_GAMMA08-2386</name>
</gene>